<keyword evidence="3" id="KW-1185">Reference proteome</keyword>
<protein>
    <submittedName>
        <fullName evidence="2">Uncharacterized protein</fullName>
    </submittedName>
</protein>
<keyword evidence="1" id="KW-1133">Transmembrane helix</keyword>
<evidence type="ECO:0000256" key="1">
    <source>
        <dbReference type="SAM" id="Phobius"/>
    </source>
</evidence>
<gene>
    <name evidence="2" type="ORF">B0J11DRAFT_588178</name>
</gene>
<feature type="transmembrane region" description="Helical" evidence="1">
    <location>
        <begin position="339"/>
        <end position="361"/>
    </location>
</feature>
<evidence type="ECO:0000313" key="3">
    <source>
        <dbReference type="Proteomes" id="UP000700596"/>
    </source>
</evidence>
<feature type="transmembrane region" description="Helical" evidence="1">
    <location>
        <begin position="150"/>
        <end position="170"/>
    </location>
</feature>
<reference evidence="2" key="1">
    <citation type="journal article" date="2021" name="Nat. Commun.">
        <title>Genetic determinants of endophytism in the Arabidopsis root mycobiome.</title>
        <authorList>
            <person name="Mesny F."/>
            <person name="Miyauchi S."/>
            <person name="Thiergart T."/>
            <person name="Pickel B."/>
            <person name="Atanasova L."/>
            <person name="Karlsson M."/>
            <person name="Huettel B."/>
            <person name="Barry K.W."/>
            <person name="Haridas S."/>
            <person name="Chen C."/>
            <person name="Bauer D."/>
            <person name="Andreopoulos W."/>
            <person name="Pangilinan J."/>
            <person name="LaButti K."/>
            <person name="Riley R."/>
            <person name="Lipzen A."/>
            <person name="Clum A."/>
            <person name="Drula E."/>
            <person name="Henrissat B."/>
            <person name="Kohler A."/>
            <person name="Grigoriev I.V."/>
            <person name="Martin F.M."/>
            <person name="Hacquard S."/>
        </authorList>
    </citation>
    <scope>NUCLEOTIDE SEQUENCE</scope>
    <source>
        <strain evidence="2">MPI-CAGE-CH-0243</strain>
    </source>
</reference>
<organism evidence="2 3">
    <name type="scientific">Dendryphion nanum</name>
    <dbReference type="NCBI Taxonomy" id="256645"/>
    <lineage>
        <taxon>Eukaryota</taxon>
        <taxon>Fungi</taxon>
        <taxon>Dikarya</taxon>
        <taxon>Ascomycota</taxon>
        <taxon>Pezizomycotina</taxon>
        <taxon>Dothideomycetes</taxon>
        <taxon>Pleosporomycetidae</taxon>
        <taxon>Pleosporales</taxon>
        <taxon>Torulaceae</taxon>
        <taxon>Dendryphion</taxon>
    </lineage>
</organism>
<keyword evidence="1" id="KW-0812">Transmembrane</keyword>
<name>A0A9P9EJP2_9PLEO</name>
<evidence type="ECO:0000313" key="2">
    <source>
        <dbReference type="EMBL" id="KAH7138712.1"/>
    </source>
</evidence>
<proteinExistence type="predicted"/>
<dbReference type="EMBL" id="JAGMWT010000001">
    <property type="protein sequence ID" value="KAH7138712.1"/>
    <property type="molecule type" value="Genomic_DNA"/>
</dbReference>
<feature type="transmembrane region" description="Helical" evidence="1">
    <location>
        <begin position="486"/>
        <end position="505"/>
    </location>
</feature>
<sequence length="574" mass="65662">MLAVLAIPSRYGESRTYARGMKISIDPWSNKIFDGLSACQPDGNFQLFPEDFAYWSLPGFFQITLGYGELNFTQAKAIDIIWDVLVGRGGQAVVSYISFKVFAMYLTTNMEDRAVAFNTYRAIILQDQQSYIVAIFLMARDFITRMKLKSYTTMAFIITTMIFMLAFPTLSSAMTGYKPNVKSYVPDRAGTFIPFSHLRRVAYAIEDGWRINQTDLVHITFDQITNSDPIQVIDFSTKFYNVQCWDLTAKCTIVQQVHKYVGDHGVYGYRKESSSLLGINLPAPVLNITPHYRDNLWPSGPSDPISELWLWGNQTFDLDYIQTKGRCQPLDHYQWGFSFVQLNVMVIICLIWSLGIFYIWIRSRHTLRRQGRGEIPSDYKAIFELANAMHLQLVELGEEKGRGLISPSRDLVKTATIINENTRLKLAKRDLFPYTAITGSEIRRRISKDLKGGMISPKSFYDSSEEKSKQKRIHKIWRWCKKEKKWLLVLLGSTCAWIFLLWLVISSASTIFAAKVIVEGLLAATLIAICVGSISESKVRDKQSFTLLFSLTKEFIFFTCSLVQARAIKFIQSQ</sequence>
<dbReference type="OrthoDB" id="3903561at2759"/>
<comment type="caution">
    <text evidence="2">The sequence shown here is derived from an EMBL/GenBank/DDBJ whole genome shotgun (WGS) entry which is preliminary data.</text>
</comment>
<feature type="transmembrane region" description="Helical" evidence="1">
    <location>
        <begin position="511"/>
        <end position="534"/>
    </location>
</feature>
<keyword evidence="1" id="KW-0472">Membrane</keyword>
<dbReference type="Proteomes" id="UP000700596">
    <property type="component" value="Unassembled WGS sequence"/>
</dbReference>
<accession>A0A9P9EJP2</accession>
<dbReference type="AlphaFoldDB" id="A0A9P9EJP2"/>